<reference evidence="2 3" key="1">
    <citation type="journal article" date="2017" name="ISME J.">
        <title>Energy and carbon metabolisms in a deep terrestrial subsurface fluid microbial community.</title>
        <authorList>
            <person name="Momper L."/>
            <person name="Jungbluth S.P."/>
            <person name="Lee M.D."/>
            <person name="Amend J.P."/>
        </authorList>
    </citation>
    <scope>NUCLEOTIDE SEQUENCE [LARGE SCALE GENOMIC DNA]</scope>
    <source>
        <strain evidence="2">SURF_5</strain>
    </source>
</reference>
<evidence type="ECO:0000313" key="3">
    <source>
        <dbReference type="Proteomes" id="UP000265882"/>
    </source>
</evidence>
<dbReference type="Pfam" id="PF10105">
    <property type="entry name" value="DUF2344"/>
    <property type="match status" value="1"/>
</dbReference>
<evidence type="ECO:0000259" key="1">
    <source>
        <dbReference type="Pfam" id="PF10105"/>
    </source>
</evidence>
<dbReference type="NCBIfam" id="TIGR03936">
    <property type="entry name" value="sam_1_link_chp"/>
    <property type="match status" value="1"/>
</dbReference>
<proteinExistence type="predicted"/>
<comment type="caution">
    <text evidence="2">The sequence shown here is derived from an EMBL/GenBank/DDBJ whole genome shotgun (WGS) entry which is preliminary data.</text>
</comment>
<feature type="domain" description="DUF2344" evidence="1">
    <location>
        <begin position="4"/>
        <end position="168"/>
    </location>
</feature>
<dbReference type="Proteomes" id="UP000265882">
    <property type="component" value="Unassembled WGS sequence"/>
</dbReference>
<dbReference type="EMBL" id="QZKU01000128">
    <property type="protein sequence ID" value="RJP16147.1"/>
    <property type="molecule type" value="Genomic_DNA"/>
</dbReference>
<dbReference type="InterPro" id="IPR018768">
    <property type="entry name" value="DUF2344"/>
</dbReference>
<dbReference type="AlphaFoldDB" id="A0A3A4N276"/>
<gene>
    <name evidence="2" type="ORF">C4520_19250</name>
</gene>
<protein>
    <submittedName>
        <fullName evidence="2">DUF2344 domain-containing protein</fullName>
    </submittedName>
</protein>
<name>A0A3A4N276_ABYX5</name>
<organism evidence="2 3">
    <name type="scientific">Abyssobacteria bacterium (strain SURF_5)</name>
    <dbReference type="NCBI Taxonomy" id="2093360"/>
    <lineage>
        <taxon>Bacteria</taxon>
        <taxon>Pseudomonadati</taxon>
        <taxon>Candidatus Hydrogenedentota</taxon>
        <taxon>Candidatus Abyssobacteria</taxon>
    </lineage>
</organism>
<evidence type="ECO:0000313" key="2">
    <source>
        <dbReference type="EMBL" id="RJP16147.1"/>
    </source>
</evidence>
<accession>A0A3A4N276</accession>
<sequence>MWTYRLKYAKRGRIRFISHLDVMRALVRALSRTGLPLVYTEGFNPRPKITMGAALPLGYESEAEYVDFTFAHAFSVTMVKDRLAPLLPEGLDLLALAPVDPSSPRLSSATSALYMVQLKREPTEVGKDIEEFCAKETALIERVRKDTSDIIDVKQFVKDLRTETRADGRWLRMEITLGGRGSCSAAEVAQAVLHLSPDEAKCLHIVRTEMRFSGRPLRMENAKEQEEEIKESR</sequence>